<name>A0ABR7N9J1_9FIRM</name>
<proteinExistence type="predicted"/>
<dbReference type="InterPro" id="IPR007060">
    <property type="entry name" value="FtsL/DivIC"/>
</dbReference>
<dbReference type="Pfam" id="PF04977">
    <property type="entry name" value="DivIC"/>
    <property type="match status" value="1"/>
</dbReference>
<feature type="coiled-coil region" evidence="1">
    <location>
        <begin position="32"/>
        <end position="70"/>
    </location>
</feature>
<evidence type="ECO:0000256" key="1">
    <source>
        <dbReference type="SAM" id="Coils"/>
    </source>
</evidence>
<gene>
    <name evidence="2" type="ORF">H8716_08225</name>
</gene>
<accession>A0ABR7N9J1</accession>
<keyword evidence="3" id="KW-1185">Reference proteome</keyword>
<evidence type="ECO:0000313" key="2">
    <source>
        <dbReference type="EMBL" id="MBC8573067.1"/>
    </source>
</evidence>
<evidence type="ECO:0000313" key="3">
    <source>
        <dbReference type="Proteomes" id="UP000657421"/>
    </source>
</evidence>
<dbReference type="Proteomes" id="UP000657421">
    <property type="component" value="Unassembled WGS sequence"/>
</dbReference>
<comment type="caution">
    <text evidence="2">The sequence shown here is derived from an EMBL/GenBank/DDBJ whole genome shotgun (WGS) entry which is preliminary data.</text>
</comment>
<reference evidence="2 3" key="1">
    <citation type="submission" date="2020-08" db="EMBL/GenBank/DDBJ databases">
        <title>Genome public.</title>
        <authorList>
            <person name="Liu C."/>
            <person name="Sun Q."/>
        </authorList>
    </citation>
    <scope>NUCLEOTIDE SEQUENCE [LARGE SCALE GENOMIC DNA]</scope>
    <source>
        <strain evidence="2 3">NSJ-46</strain>
    </source>
</reference>
<organism evidence="2 3">
    <name type="scientific">Jingyaoa shaoxingensis</name>
    <dbReference type="NCBI Taxonomy" id="2763671"/>
    <lineage>
        <taxon>Bacteria</taxon>
        <taxon>Bacillati</taxon>
        <taxon>Bacillota</taxon>
        <taxon>Clostridia</taxon>
        <taxon>Lachnospirales</taxon>
        <taxon>Lachnospiraceae</taxon>
        <taxon>Jingyaoa</taxon>
    </lineage>
</organism>
<dbReference type="RefSeq" id="WP_249308096.1">
    <property type="nucleotide sequence ID" value="NZ_JACRSZ010000007.1"/>
</dbReference>
<sequence length="98" mass="11224">MTKRKYKGSNRREIICISAVVFILLCVMLVQSSQLKDKNAGYAQQVEKLSAQLEEENERTEDIAQLQERVKTEEYAGEIAKEKLGMVGEDEILFRAQN</sequence>
<protein>
    <submittedName>
        <fullName evidence="2">Septum formation initiator family protein</fullName>
    </submittedName>
</protein>
<dbReference type="EMBL" id="JACRSZ010000007">
    <property type="protein sequence ID" value="MBC8573067.1"/>
    <property type="molecule type" value="Genomic_DNA"/>
</dbReference>
<keyword evidence="1" id="KW-0175">Coiled coil</keyword>